<dbReference type="SUPFAM" id="SSF55874">
    <property type="entry name" value="ATPase domain of HSP90 chaperone/DNA topoisomerase II/histidine kinase"/>
    <property type="match status" value="1"/>
</dbReference>
<evidence type="ECO:0000313" key="6">
    <source>
        <dbReference type="Proteomes" id="UP001205185"/>
    </source>
</evidence>
<keyword evidence="6" id="KW-1185">Reference proteome</keyword>
<keyword evidence="2" id="KW-0418">Kinase</keyword>
<dbReference type="InterPro" id="IPR003594">
    <property type="entry name" value="HATPase_dom"/>
</dbReference>
<proteinExistence type="predicted"/>
<evidence type="ECO:0000259" key="4">
    <source>
        <dbReference type="SMART" id="SM00065"/>
    </source>
</evidence>
<dbReference type="Pfam" id="PF02518">
    <property type="entry name" value="HATPase_c"/>
    <property type="match status" value="1"/>
</dbReference>
<dbReference type="Gene3D" id="3.30.450.40">
    <property type="match status" value="2"/>
</dbReference>
<dbReference type="InterPro" id="IPR003018">
    <property type="entry name" value="GAF"/>
</dbReference>
<evidence type="ECO:0000256" key="2">
    <source>
        <dbReference type="ARBA" id="ARBA00022777"/>
    </source>
</evidence>
<feature type="domain" description="GAF" evidence="4">
    <location>
        <begin position="53"/>
        <end position="200"/>
    </location>
</feature>
<organism evidence="5 6">
    <name type="scientific">Actinokineospora diospyrosa</name>
    <dbReference type="NCBI Taxonomy" id="103728"/>
    <lineage>
        <taxon>Bacteria</taxon>
        <taxon>Bacillati</taxon>
        <taxon>Actinomycetota</taxon>
        <taxon>Actinomycetes</taxon>
        <taxon>Pseudonocardiales</taxon>
        <taxon>Pseudonocardiaceae</taxon>
        <taxon>Actinokineospora</taxon>
    </lineage>
</organism>
<dbReference type="RefSeq" id="WP_253889457.1">
    <property type="nucleotide sequence ID" value="NZ_BAAAVB010000008.1"/>
</dbReference>
<accession>A0ABT1IIP2</accession>
<dbReference type="SUPFAM" id="SSF55781">
    <property type="entry name" value="GAF domain-like"/>
    <property type="match status" value="2"/>
</dbReference>
<dbReference type="Pfam" id="PF07730">
    <property type="entry name" value="HisKA_3"/>
    <property type="match status" value="1"/>
</dbReference>
<dbReference type="Gene3D" id="3.30.565.10">
    <property type="entry name" value="Histidine kinase-like ATPase, C-terminal domain"/>
    <property type="match status" value="1"/>
</dbReference>
<sequence length="559" mass="59484">MEGDGAITRGLLSGLRLDELLGELHERLGAVMSTRDSLQGLLDAVMAVGAGLELDSTLQRIVQAAVNLVDARYGALGVLSEAGGLARFVNVGINPAQRALMGHLPEGRGLLGLLIEHPEPIRLSDLTKHPASVGFPPNHPAMGSFLGVPVRIRGEVYGNLYLTEKRGDAEFTADDEAVVSALASAASVAVENARLFERSRERERWLAASAEVNEGLLRGASQRESLDLIARRVAELTNADCVLILLEADELLRVGAATGRLGEQLTDLEVSALGPLIEETTAAKAPRVVTDLGVETAGGRVADLLGPCVLVPLSGTGGVLVTARQKGAAPFPADRVPLLGSFAGQAAVALELAEKQRSQRLLDVLADRDRIAQDLHDHVIQRLYATGMSLQGTLRRIEDPEVRARVHRSVEQLDQTVREIRTSIFDLQSVDDPTSLRRRMLDAVAEIAADHPITPSVSMSGAIDTLVPPEVGDHALAALREAVSNAVRHSQARTITVIVSAADDLLVAVTDDGKGIGHPTRRSGLENLTRRARQCQGTSEITPGPNGTGTQIHWRVPLG</sequence>
<name>A0ABT1IIP2_9PSEU</name>
<evidence type="ECO:0000313" key="5">
    <source>
        <dbReference type="EMBL" id="MCP2272530.1"/>
    </source>
</evidence>
<dbReference type="InterPro" id="IPR011712">
    <property type="entry name" value="Sig_transdc_His_kin_sub3_dim/P"/>
</dbReference>
<protein>
    <submittedName>
        <fullName evidence="5">Histidine kinase-, DNA gyrase B-, and HSP90-like ATPase</fullName>
    </submittedName>
</protein>
<keyword evidence="3" id="KW-0902">Two-component regulatory system</keyword>
<dbReference type="EMBL" id="JAMTCO010000013">
    <property type="protein sequence ID" value="MCP2272530.1"/>
    <property type="molecule type" value="Genomic_DNA"/>
</dbReference>
<dbReference type="InterPro" id="IPR029016">
    <property type="entry name" value="GAF-like_dom_sf"/>
</dbReference>
<evidence type="ECO:0000256" key="3">
    <source>
        <dbReference type="ARBA" id="ARBA00023012"/>
    </source>
</evidence>
<dbReference type="CDD" id="cd16917">
    <property type="entry name" value="HATPase_UhpB-NarQ-NarX-like"/>
    <property type="match status" value="1"/>
</dbReference>
<comment type="caution">
    <text evidence="5">The sequence shown here is derived from an EMBL/GenBank/DDBJ whole genome shotgun (WGS) entry which is preliminary data.</text>
</comment>
<dbReference type="Proteomes" id="UP001205185">
    <property type="component" value="Unassembled WGS sequence"/>
</dbReference>
<dbReference type="PANTHER" id="PTHR24421:SF56">
    <property type="entry name" value="OXYGEN SENSOR HISTIDINE KINASE RESPONSE REGULATOR DOST"/>
    <property type="match status" value="1"/>
</dbReference>
<dbReference type="InterPro" id="IPR036890">
    <property type="entry name" value="HATPase_C_sf"/>
</dbReference>
<reference evidence="5 6" key="1">
    <citation type="submission" date="2022-06" db="EMBL/GenBank/DDBJ databases">
        <title>Genomic Encyclopedia of Archaeal and Bacterial Type Strains, Phase II (KMG-II): from individual species to whole genera.</title>
        <authorList>
            <person name="Goeker M."/>
        </authorList>
    </citation>
    <scope>NUCLEOTIDE SEQUENCE [LARGE SCALE GENOMIC DNA]</scope>
    <source>
        <strain evidence="5 6">DSM 44255</strain>
    </source>
</reference>
<dbReference type="Gene3D" id="1.20.5.1930">
    <property type="match status" value="1"/>
</dbReference>
<dbReference type="PANTHER" id="PTHR24421">
    <property type="entry name" value="NITRATE/NITRITE SENSOR PROTEIN NARX-RELATED"/>
    <property type="match status" value="1"/>
</dbReference>
<keyword evidence="1" id="KW-0808">Transferase</keyword>
<feature type="domain" description="GAF" evidence="4">
    <location>
        <begin position="221"/>
        <end position="360"/>
    </location>
</feature>
<dbReference type="SMART" id="SM00065">
    <property type="entry name" value="GAF"/>
    <property type="match status" value="2"/>
</dbReference>
<gene>
    <name evidence="5" type="ORF">LV75_005056</name>
</gene>
<evidence type="ECO:0000256" key="1">
    <source>
        <dbReference type="ARBA" id="ARBA00022679"/>
    </source>
</evidence>
<dbReference type="Pfam" id="PF13185">
    <property type="entry name" value="GAF_2"/>
    <property type="match status" value="1"/>
</dbReference>
<dbReference type="InterPro" id="IPR050482">
    <property type="entry name" value="Sensor_HK_TwoCompSys"/>
</dbReference>